<dbReference type="Pfam" id="PF06054">
    <property type="entry name" value="CoiA_nuc"/>
    <property type="match status" value="1"/>
</dbReference>
<dbReference type="AlphaFoldDB" id="K2PNG9"/>
<sequence length="335" mass="39836">MLVALDEQGKAINILEKPGLQGAFYCPACKSPLRLKRGTIKMPHFAHVSLEGCDSWSEHESAQHLELKLNLYQWFSQKEKVEIEKYLPEIQQTADLLVNDRLVIEVQCSSLSLQRLVERTENYRKAGYFVLWLQGRDLWLKNSLTSLQKNLLYYSEDYGFYFWELDLDNQKIRLKSLIHQDLRGRMIYLTEEFDLLRGDIIEILRLPFKAQKKLNIKVTKNEKMRSFIQKQLYHRTPKWLKIQEKYYQEGKNLLTEDWNKNYWSPPGLNLLTYSFEKDVNETFCQIETSLVDYYQNFYENFEAEGIEILHAPCFYAIIKGKNKKEDGERNGKKTR</sequence>
<dbReference type="Pfam" id="PF25164">
    <property type="entry name" value="CoiA_N"/>
    <property type="match status" value="1"/>
</dbReference>
<dbReference type="EMBL" id="AMQS01000008">
    <property type="protein sequence ID" value="EKF51814.1"/>
    <property type="molecule type" value="Genomic_DNA"/>
</dbReference>
<gene>
    <name evidence="3" type="ORF">C426_0676</name>
</gene>
<evidence type="ECO:0000259" key="1">
    <source>
        <dbReference type="Pfam" id="PF06054"/>
    </source>
</evidence>
<dbReference type="Proteomes" id="UP000006787">
    <property type="component" value="Unassembled WGS sequence"/>
</dbReference>
<accession>K2PNG9</accession>
<proteinExistence type="predicted"/>
<evidence type="ECO:0000313" key="3">
    <source>
        <dbReference type="EMBL" id="EKF51814.1"/>
    </source>
</evidence>
<evidence type="ECO:0000259" key="2">
    <source>
        <dbReference type="Pfam" id="PF25164"/>
    </source>
</evidence>
<feature type="domain" description="Competence protein CoiA-like N-terminal" evidence="2">
    <location>
        <begin position="21"/>
        <end position="54"/>
    </location>
</feature>
<dbReference type="eggNOG" id="COG4469">
    <property type="taxonomic scope" value="Bacteria"/>
</dbReference>
<protein>
    <submittedName>
        <fullName evidence="3">Competence protein CoiA</fullName>
    </submittedName>
</protein>
<feature type="domain" description="Competence protein CoiA nuclease-like" evidence="1">
    <location>
        <begin position="60"/>
        <end position="178"/>
    </location>
</feature>
<organism evidence="3 4">
    <name type="scientific">Lactococcus garvieae DCC43</name>
    <dbReference type="NCBI Taxonomy" id="1231377"/>
    <lineage>
        <taxon>Bacteria</taxon>
        <taxon>Bacillati</taxon>
        <taxon>Bacillota</taxon>
        <taxon>Bacilli</taxon>
        <taxon>Lactobacillales</taxon>
        <taxon>Streptococcaceae</taxon>
        <taxon>Lactococcus</taxon>
    </lineage>
</organism>
<dbReference type="PATRIC" id="fig|1231377.3.peg.678"/>
<evidence type="ECO:0000313" key="4">
    <source>
        <dbReference type="Proteomes" id="UP000006787"/>
    </source>
</evidence>
<dbReference type="PIRSF" id="PIRSF007487">
    <property type="entry name" value="Competence-induced_CoiA_bac"/>
    <property type="match status" value="1"/>
</dbReference>
<comment type="caution">
    <text evidence="3">The sequence shown here is derived from an EMBL/GenBank/DDBJ whole genome shotgun (WGS) entry which is preliminary data.</text>
</comment>
<name>K2PNG9_9LACT</name>
<dbReference type="InterPro" id="IPR021176">
    <property type="entry name" value="Competence-induced_CoiA"/>
</dbReference>
<dbReference type="InterPro" id="IPR057253">
    <property type="entry name" value="CoiA-like_N"/>
</dbReference>
<reference evidence="3 4" key="1">
    <citation type="journal article" date="2012" name="J. Bacteriol.">
        <title>Genome Sequence of the Bacteriocin-Producing Strain Lactococcus garvieae DCC43.</title>
        <authorList>
            <person name="Gabrielsen C."/>
            <person name="Brede D.A."/>
            <person name="Hernandez P.E."/>
            <person name="Nes I.F."/>
            <person name="Diep D.B."/>
        </authorList>
    </citation>
    <scope>NUCLEOTIDE SEQUENCE [LARGE SCALE GENOMIC DNA]</scope>
    <source>
        <strain evidence="3 4">DCC43</strain>
    </source>
</reference>
<dbReference type="InterPro" id="IPR010330">
    <property type="entry name" value="CoiA_nuc"/>
</dbReference>
<dbReference type="RefSeq" id="WP_003135000.1">
    <property type="nucleotide sequence ID" value="NZ_AMQS01000008.1"/>
</dbReference>